<evidence type="ECO:0000256" key="1">
    <source>
        <dbReference type="ARBA" id="ARBA00011738"/>
    </source>
</evidence>
<dbReference type="OrthoDB" id="2309723at2759"/>
<dbReference type="Pfam" id="PF13417">
    <property type="entry name" value="GST_N_3"/>
    <property type="match status" value="1"/>
</dbReference>
<dbReference type="FunFam" id="1.20.1050.10:FF:000007">
    <property type="entry name" value="Glutathione S-transferase 1-1"/>
    <property type="match status" value="1"/>
</dbReference>
<evidence type="ECO:0000259" key="3">
    <source>
        <dbReference type="PROSITE" id="PS50405"/>
    </source>
</evidence>
<sequence>MVLTLYGTGPSPPARAVRLACKAMGIEYDFVVVDVLGGDLKKPEYLKINPHHTVPFIKDGDFVLWDSHAIVAYLGDKTGNDSWYPKDIKQRATVHQRLHFDNGILFTRFKDAVAPVFYGNAVEIPKKKVQAMQEAVDLVEPIIHEGGWLAGSRPTIADCCCATSVSIIATVFPEITLPPKVVAWLRRCEEELPGYDEINNPTYSKNIADALAARMGKK</sequence>
<dbReference type="SFLD" id="SFLDS00019">
    <property type="entry name" value="Glutathione_Transferase_(cytos"/>
    <property type="match status" value="1"/>
</dbReference>
<feature type="domain" description="GST C-terminal" evidence="3">
    <location>
        <begin position="87"/>
        <end position="218"/>
    </location>
</feature>
<evidence type="ECO:0000313" key="5">
    <source>
        <dbReference type="RefSeq" id="XP_034250625.1"/>
    </source>
</evidence>
<dbReference type="InterPro" id="IPR040079">
    <property type="entry name" value="Glutathione_S-Trfase"/>
</dbReference>
<dbReference type="PROSITE" id="PS50404">
    <property type="entry name" value="GST_NTER"/>
    <property type="match status" value="1"/>
</dbReference>
<dbReference type="SFLD" id="SFLDG00358">
    <property type="entry name" value="Main_(cytGST)"/>
    <property type="match status" value="1"/>
</dbReference>
<name>A0A6P9A162_THRPL</name>
<comment type="subunit">
    <text evidence="1">Homodimer.</text>
</comment>
<dbReference type="RefSeq" id="XP_034250625.1">
    <property type="nucleotide sequence ID" value="XM_034394734.1"/>
</dbReference>
<dbReference type="FunFam" id="3.40.30.10:FF:000034">
    <property type="entry name" value="glutathione S-transferase 1"/>
    <property type="match status" value="1"/>
</dbReference>
<accession>A0A6P9A162</accession>
<dbReference type="Proteomes" id="UP000515158">
    <property type="component" value="Unplaced"/>
</dbReference>
<dbReference type="Pfam" id="PF13410">
    <property type="entry name" value="GST_C_2"/>
    <property type="match status" value="1"/>
</dbReference>
<evidence type="ECO:0000259" key="2">
    <source>
        <dbReference type="PROSITE" id="PS50404"/>
    </source>
</evidence>
<evidence type="ECO:0000313" key="4">
    <source>
        <dbReference type="Proteomes" id="UP000515158"/>
    </source>
</evidence>
<dbReference type="GeneID" id="117651026"/>
<dbReference type="CDD" id="cd03177">
    <property type="entry name" value="GST_C_Delta_Epsilon"/>
    <property type="match status" value="1"/>
</dbReference>
<gene>
    <name evidence="5 6" type="primary">LOC117651026</name>
</gene>
<evidence type="ECO:0000313" key="6">
    <source>
        <dbReference type="RefSeq" id="XP_034250626.1"/>
    </source>
</evidence>
<dbReference type="PANTHER" id="PTHR43969:SF9">
    <property type="entry name" value="GLUTATHIONE S TRANSFERASE D10, ISOFORM A-RELATED"/>
    <property type="match status" value="1"/>
</dbReference>
<protein>
    <submittedName>
        <fullName evidence="5 6">Glutathione S-transferase 1-like</fullName>
    </submittedName>
</protein>
<dbReference type="GO" id="GO:0004364">
    <property type="term" value="F:glutathione transferase activity"/>
    <property type="evidence" value="ECO:0007669"/>
    <property type="project" value="TreeGrafter"/>
</dbReference>
<proteinExistence type="predicted"/>
<dbReference type="CDD" id="cd03045">
    <property type="entry name" value="GST_N_Delta_Epsilon"/>
    <property type="match status" value="1"/>
</dbReference>
<dbReference type="InterPro" id="IPR010987">
    <property type="entry name" value="Glutathione-S-Trfase_C-like"/>
</dbReference>
<dbReference type="PROSITE" id="PS50405">
    <property type="entry name" value="GST_CTER"/>
    <property type="match status" value="1"/>
</dbReference>
<dbReference type="InterPro" id="IPR036249">
    <property type="entry name" value="Thioredoxin-like_sf"/>
</dbReference>
<keyword evidence="4" id="KW-1185">Reference proteome</keyword>
<dbReference type="InterPro" id="IPR004045">
    <property type="entry name" value="Glutathione_S-Trfase_N"/>
</dbReference>
<feature type="domain" description="GST N-terminal" evidence="2">
    <location>
        <begin position="1"/>
        <end position="82"/>
    </location>
</feature>
<dbReference type="SUPFAM" id="SSF47616">
    <property type="entry name" value="GST C-terminal domain-like"/>
    <property type="match status" value="1"/>
</dbReference>
<dbReference type="InterPro" id="IPR036282">
    <property type="entry name" value="Glutathione-S-Trfase_C_sf"/>
</dbReference>
<dbReference type="GO" id="GO:0006749">
    <property type="term" value="P:glutathione metabolic process"/>
    <property type="evidence" value="ECO:0007669"/>
    <property type="project" value="TreeGrafter"/>
</dbReference>
<dbReference type="Gene3D" id="3.40.30.10">
    <property type="entry name" value="Glutaredoxin"/>
    <property type="match status" value="1"/>
</dbReference>
<organism evidence="6">
    <name type="scientific">Thrips palmi</name>
    <name type="common">Melon thrips</name>
    <dbReference type="NCBI Taxonomy" id="161013"/>
    <lineage>
        <taxon>Eukaryota</taxon>
        <taxon>Metazoa</taxon>
        <taxon>Ecdysozoa</taxon>
        <taxon>Arthropoda</taxon>
        <taxon>Hexapoda</taxon>
        <taxon>Insecta</taxon>
        <taxon>Pterygota</taxon>
        <taxon>Neoptera</taxon>
        <taxon>Paraneoptera</taxon>
        <taxon>Thysanoptera</taxon>
        <taxon>Terebrantia</taxon>
        <taxon>Thripoidea</taxon>
        <taxon>Thripidae</taxon>
        <taxon>Thrips</taxon>
    </lineage>
</organism>
<dbReference type="RefSeq" id="XP_034250626.1">
    <property type="nucleotide sequence ID" value="XM_034394735.1"/>
</dbReference>
<reference evidence="5 6" key="1">
    <citation type="submission" date="2025-04" db="UniProtKB">
        <authorList>
            <consortium name="RefSeq"/>
        </authorList>
    </citation>
    <scope>IDENTIFICATION</scope>
    <source>
        <tissue evidence="5 6">Total insect</tissue>
    </source>
</reference>
<dbReference type="KEGG" id="tpal:117651026"/>
<dbReference type="Gene3D" id="1.20.1050.10">
    <property type="match status" value="1"/>
</dbReference>
<dbReference type="SUPFAM" id="SSF52833">
    <property type="entry name" value="Thioredoxin-like"/>
    <property type="match status" value="1"/>
</dbReference>
<dbReference type="SFLD" id="SFLDG01153">
    <property type="entry name" value="Main.4:_Theta-like"/>
    <property type="match status" value="1"/>
</dbReference>
<dbReference type="PANTHER" id="PTHR43969">
    <property type="entry name" value="GLUTATHIONE S TRANSFERASE D10, ISOFORM A-RELATED"/>
    <property type="match status" value="1"/>
</dbReference>
<dbReference type="AlphaFoldDB" id="A0A6P9A162"/>